<gene>
    <name evidence="3" type="primary">ttcA</name>
    <name evidence="3" type="ORF">LMG8286_00184</name>
</gene>
<proteinExistence type="predicted"/>
<dbReference type="InterPro" id="IPR011063">
    <property type="entry name" value="TilS/TtcA_N"/>
</dbReference>
<evidence type="ECO:0000313" key="4">
    <source>
        <dbReference type="Proteomes" id="UP000789359"/>
    </source>
</evidence>
<evidence type="ECO:0000313" key="3">
    <source>
        <dbReference type="EMBL" id="CAD7286353.1"/>
    </source>
</evidence>
<dbReference type="Proteomes" id="UP000789359">
    <property type="component" value="Unassembled WGS sequence"/>
</dbReference>
<keyword evidence="1 3" id="KW-0808">Transferase</keyword>
<reference evidence="3 4" key="1">
    <citation type="submission" date="2020-11" db="EMBL/GenBank/DDBJ databases">
        <authorList>
            <person name="Peeters C."/>
        </authorList>
    </citation>
    <scope>NUCLEOTIDE SEQUENCE [LARGE SCALE GENOMIC DNA]</scope>
    <source>
        <strain evidence="3 4">LMG 8286</strain>
    </source>
</reference>
<feature type="domain" description="tRNA(Ile)-lysidine/2-thiocytidine synthase N-terminal" evidence="2">
    <location>
        <begin position="27"/>
        <end position="193"/>
    </location>
</feature>
<protein>
    <submittedName>
        <fullName evidence="3">tRNA-cytidine(32) 2-sulfurtransferase</fullName>
        <ecNumber evidence="3">2.8.1.-</ecNumber>
    </submittedName>
</protein>
<dbReference type="Pfam" id="PF01171">
    <property type="entry name" value="ATP_bind_3"/>
    <property type="match status" value="1"/>
</dbReference>
<name>A0ABN7K1D9_9BACT</name>
<dbReference type="PIRSF" id="PIRSF004976">
    <property type="entry name" value="ATPase_YdaO"/>
    <property type="match status" value="1"/>
</dbReference>
<dbReference type="GO" id="GO:0016740">
    <property type="term" value="F:transferase activity"/>
    <property type="evidence" value="ECO:0007669"/>
    <property type="project" value="UniProtKB-KW"/>
</dbReference>
<dbReference type="PANTHER" id="PTHR43686:SF1">
    <property type="entry name" value="AMINOTRAN_5 DOMAIN-CONTAINING PROTEIN"/>
    <property type="match status" value="1"/>
</dbReference>
<organism evidence="3 4">
    <name type="scientific">Campylobacter suis</name>
    <dbReference type="NCBI Taxonomy" id="2790657"/>
    <lineage>
        <taxon>Bacteria</taxon>
        <taxon>Pseudomonadati</taxon>
        <taxon>Campylobacterota</taxon>
        <taxon>Epsilonproteobacteria</taxon>
        <taxon>Campylobacterales</taxon>
        <taxon>Campylobacteraceae</taxon>
        <taxon>Campylobacter</taxon>
    </lineage>
</organism>
<dbReference type="InterPro" id="IPR014729">
    <property type="entry name" value="Rossmann-like_a/b/a_fold"/>
</dbReference>
<accession>A0ABN7K1D9</accession>
<sequence length="256" mass="29257">MIELSKKLLRIVGQTNAKYKMFEENDKILLALSGGKDSMSLAHTLKHFCSVSPLNWSFKAVTIGYGIGENFAPIKEHFKEHEIDYEVIETKIFEFGQEKIRTNTTFCSFCSRMRRGYLYTYALENGFNKIAIAHHLDDAAESFFMNFTYNGALRTLAPKYTAQNGLVVIRPLILARERQIRDFAQKNELPIMNEEEACPAKQYGGKEPFARADTKAILVDLELKNPKFFVSLKSAFGNIHSDTFFANSTQDYNDDE</sequence>
<evidence type="ECO:0000256" key="1">
    <source>
        <dbReference type="ARBA" id="ARBA00022679"/>
    </source>
</evidence>
<dbReference type="EC" id="2.8.1.-" evidence="3"/>
<comment type="caution">
    <text evidence="3">The sequence shown here is derived from an EMBL/GenBank/DDBJ whole genome shotgun (WGS) entry which is preliminary data.</text>
</comment>
<keyword evidence="4" id="KW-1185">Reference proteome</keyword>
<dbReference type="EMBL" id="CAJHOE010000001">
    <property type="protein sequence ID" value="CAD7286353.1"/>
    <property type="molecule type" value="Genomic_DNA"/>
</dbReference>
<dbReference type="PANTHER" id="PTHR43686">
    <property type="entry name" value="SULFURTRANSFERASE-RELATED"/>
    <property type="match status" value="1"/>
</dbReference>
<dbReference type="RefSeq" id="WP_230055992.1">
    <property type="nucleotide sequence ID" value="NZ_CAJHOE010000001.1"/>
</dbReference>
<dbReference type="SUPFAM" id="SSF52402">
    <property type="entry name" value="Adenine nucleotide alpha hydrolases-like"/>
    <property type="match status" value="1"/>
</dbReference>
<dbReference type="Gene3D" id="3.40.50.620">
    <property type="entry name" value="HUPs"/>
    <property type="match status" value="1"/>
</dbReference>
<evidence type="ECO:0000259" key="2">
    <source>
        <dbReference type="Pfam" id="PF01171"/>
    </source>
</evidence>
<dbReference type="InterPro" id="IPR035107">
    <property type="entry name" value="tRNA_thiolation_TtcA_Ctu1"/>
</dbReference>
<dbReference type="CDD" id="cd24138">
    <property type="entry name" value="TtcA-like"/>
    <property type="match status" value="1"/>
</dbReference>